<dbReference type="GO" id="GO:0004017">
    <property type="term" value="F:AMP kinase activity"/>
    <property type="evidence" value="ECO:0007669"/>
    <property type="project" value="EnsemblFungi"/>
</dbReference>
<dbReference type="FunFam" id="3.40.50.300:FF:001195">
    <property type="entry name" value="DNA repair protein rad50"/>
    <property type="match status" value="1"/>
</dbReference>
<evidence type="ECO:0000313" key="23">
    <source>
        <dbReference type="EMBL" id="SCU96818.1"/>
    </source>
</evidence>
<evidence type="ECO:0000256" key="17">
    <source>
        <dbReference type="ARBA" id="ARBA00023254"/>
    </source>
</evidence>
<gene>
    <name evidence="23" type="ORF">LADA_0H02916G</name>
</gene>
<dbReference type="STRING" id="1266660.A0A1G4K006"/>
<dbReference type="InterPro" id="IPR004584">
    <property type="entry name" value="Rad50_eukaryotes"/>
</dbReference>
<dbReference type="PROSITE" id="PS51131">
    <property type="entry name" value="ZN_HOOK"/>
    <property type="match status" value="1"/>
</dbReference>
<keyword evidence="8" id="KW-0547">Nucleotide-binding</keyword>
<dbReference type="InterPro" id="IPR027417">
    <property type="entry name" value="P-loop_NTPase"/>
</dbReference>
<dbReference type="NCBIfam" id="TIGR00606">
    <property type="entry name" value="rad50"/>
    <property type="match status" value="1"/>
</dbReference>
<dbReference type="FunFam" id="3.40.50.300:FF:000593">
    <property type="entry name" value="DNA repair protein RAD50"/>
    <property type="match status" value="1"/>
</dbReference>
<keyword evidence="9" id="KW-0227">DNA damage</keyword>
<evidence type="ECO:0000313" key="24">
    <source>
        <dbReference type="Proteomes" id="UP000190274"/>
    </source>
</evidence>
<dbReference type="GO" id="GO:0035753">
    <property type="term" value="P:maintenance of DNA trinucleotide repeats"/>
    <property type="evidence" value="ECO:0007669"/>
    <property type="project" value="EnsemblFungi"/>
</dbReference>
<evidence type="ECO:0000256" key="13">
    <source>
        <dbReference type="ARBA" id="ARBA00022842"/>
    </source>
</evidence>
<dbReference type="GO" id="GO:0046872">
    <property type="term" value="F:metal ion binding"/>
    <property type="evidence" value="ECO:0007669"/>
    <property type="project" value="UniProtKB-UniRule"/>
</dbReference>
<evidence type="ECO:0000256" key="9">
    <source>
        <dbReference type="ARBA" id="ARBA00022763"/>
    </source>
</evidence>
<evidence type="ECO:0000256" key="16">
    <source>
        <dbReference type="ARBA" id="ARBA00023242"/>
    </source>
</evidence>
<feature type="binding site" evidence="19">
    <location>
        <position position="676"/>
    </location>
    <ligand>
        <name>Zn(2+)</name>
        <dbReference type="ChEBI" id="CHEBI:29105"/>
    </ligand>
</feature>
<keyword evidence="14 20" id="KW-0175">Coiled coil</keyword>
<dbReference type="GO" id="GO:0000794">
    <property type="term" value="C:condensed nuclear chromosome"/>
    <property type="evidence" value="ECO:0007669"/>
    <property type="project" value="TreeGrafter"/>
</dbReference>
<evidence type="ECO:0000256" key="14">
    <source>
        <dbReference type="ARBA" id="ARBA00023054"/>
    </source>
</evidence>
<evidence type="ECO:0000256" key="7">
    <source>
        <dbReference type="ARBA" id="ARBA00022723"/>
    </source>
</evidence>
<feature type="coiled-coil region" evidence="20">
    <location>
        <begin position="218"/>
        <end position="339"/>
    </location>
</feature>
<dbReference type="GO" id="GO:0043047">
    <property type="term" value="F:single-stranded telomeric DNA binding"/>
    <property type="evidence" value="ECO:0007669"/>
    <property type="project" value="EnsemblFungi"/>
</dbReference>
<proteinExistence type="inferred from homology"/>
<evidence type="ECO:0000256" key="6">
    <source>
        <dbReference type="ARBA" id="ARBA00022454"/>
    </source>
</evidence>
<name>A0A1G4K006_9SACH</name>
<dbReference type="InterPro" id="IPR038729">
    <property type="entry name" value="Rad50/SbcC_AAA"/>
</dbReference>
<evidence type="ECO:0000256" key="18">
    <source>
        <dbReference type="ARBA" id="ARBA00049360"/>
    </source>
</evidence>
<keyword evidence="10" id="KW-0378">Hydrolase</keyword>
<keyword evidence="11 19" id="KW-0862">Zinc</keyword>
<evidence type="ECO:0000256" key="12">
    <source>
        <dbReference type="ARBA" id="ARBA00022840"/>
    </source>
</evidence>
<dbReference type="GO" id="GO:0016887">
    <property type="term" value="F:ATP hydrolysis activity"/>
    <property type="evidence" value="ECO:0007669"/>
    <property type="project" value="EnsemblFungi"/>
</dbReference>
<dbReference type="GO" id="GO:0097552">
    <property type="term" value="P:mitochondrial double-strand break repair via homologous recombination"/>
    <property type="evidence" value="ECO:0007669"/>
    <property type="project" value="EnsemblFungi"/>
</dbReference>
<evidence type="ECO:0000256" key="21">
    <source>
        <dbReference type="SAM" id="MobiDB-lite"/>
    </source>
</evidence>
<evidence type="ECO:0000256" key="2">
    <source>
        <dbReference type="ARBA" id="ARBA00004123"/>
    </source>
</evidence>
<sequence>MSAIYKLSIQGIRSFDSNERETIEFGKPLTLIVGTNGSGKTTIIECLKYATTGDLPPNSKGGAFVHDPKITGEKDVRAQVKLAFTGANDVNMIVTRNIQLLVKKTTSTFKTLEGQLVALNKGDRTTLCSRAAELDQQVPLYMGVPKAILDYVIFCHQEDSLWPLSEPSNLKKKFDEIFQAMKFTKALDNLKVIRKEMAVDIKLLKQSVEHLKVDRDRSRSTKINIANLEKRVETYQKQVQEVDRQLDEITDKSDKLFKSNQEFQQVLSKMDGLRNSRSSLQAQIARLEGTTELLDLPREKLEDLVTNFSAALKEKETVVEQLQNQMREKRQGLDEARNSYNELISIKGGLEARQETHFGHKKQLKALVEDLRHKKIVHSDAIASELNEYVDTSMKALEATSLESGKEIEKLKRQIMDLESSRVKQEQQLIYCKKDKDKLLQELDSFKSKFGEMADIENDLAKEKDSLKNYEARLGGKDGDQEINDLTSQIKNENGRILLLENDLEKIQRELLKLNEQADLNAKFSLLKKNLTIKDEELKHCSIKLSEDSRAQTWNIRPTLDLELEFKRFYLKLQKDSTSLTREHNNLAQGVAERQFIYDSSKKKLEELQAKIETLHRKVEDGLPENCTIEDYDELLKEAEESYRVAVENLKMHKTTLEFNLKALEVAKSSNCCYLCQRSFGNDQEQSKLLVELQSRTNTKYEETLMAILKEEEEYLASLRKLERDFSLVKSLSDSKRSVEQEQNRTSSNLTEQKETLSDSAKRLGEVTDDLQYVEKILRPIVDNILRLREDTKALNGDFKEVSDELSVVNGVGGNLKTAEELQVEQKRVSSAIRDSRKQLEEWQEAKEKKSRELSNLIGLIREKNFRIHDFEKKISEKTNLASSIKDNENSLSHIDSLIESGSSSLKTISNRVVDLKADLTHKASHALTREKEERKNLDFLREKRDIFTRLTSDIHEFETVYALRIQSIGEELSRANGLVISLSQKLETGIKDIEAQNRQINDSSNEKKNLKLNIDLADLRTELTQIDFELSNLNIQNAEAQRDEYQQESNHLRSLFEKLSSDNAGRLGEIKQLQNQIHSLFAQLKSDYSDVDNTYQREWVKLQTKTLVTDDIEVYSKALDSAIMKYHSLKMQDINRIIDELWKRTYSGTDVDTIKIKSDEVTNSMRGKTYNYRVVMYKQDAELDMRGRCSAGQKVLASIIIRLALSETFGVNCGVIALDEPTTNLDEENIESLAKSLNNIIEFRRHQKNFQLIVITHDEKFLRYMGAAEFADHFYKVKRDDRQKSQIEWVDINRAIS</sequence>
<dbReference type="PANTHER" id="PTHR18867">
    <property type="entry name" value="RAD50"/>
    <property type="match status" value="1"/>
</dbReference>
<dbReference type="Pfam" id="PF04423">
    <property type="entry name" value="Rad50_zn_hook"/>
    <property type="match status" value="1"/>
</dbReference>
<dbReference type="GO" id="GO:0051880">
    <property type="term" value="F:G-quadruplex DNA binding"/>
    <property type="evidence" value="ECO:0007669"/>
    <property type="project" value="EnsemblFungi"/>
</dbReference>
<comment type="subcellular location">
    <subcellularLocation>
        <location evidence="3">Chromosome</location>
    </subcellularLocation>
    <subcellularLocation>
        <location evidence="2">Nucleus</location>
    </subcellularLocation>
</comment>
<keyword evidence="6" id="KW-0158">Chromosome</keyword>
<evidence type="ECO:0000256" key="20">
    <source>
        <dbReference type="SAM" id="Coils"/>
    </source>
</evidence>
<dbReference type="GO" id="GO:0006284">
    <property type="term" value="P:base-excision repair"/>
    <property type="evidence" value="ECO:0007669"/>
    <property type="project" value="EnsemblFungi"/>
</dbReference>
<feature type="coiled-coil region" evidence="20">
    <location>
        <begin position="833"/>
        <end position="860"/>
    </location>
</feature>
<keyword evidence="24" id="KW-1185">Reference proteome</keyword>
<feature type="domain" description="Zinc-hook" evidence="22">
    <location>
        <begin position="626"/>
        <end position="727"/>
    </location>
</feature>
<dbReference type="Pfam" id="PF13558">
    <property type="entry name" value="SbcC_Walker_B"/>
    <property type="match status" value="1"/>
</dbReference>
<dbReference type="Gene3D" id="3.40.50.300">
    <property type="entry name" value="P-loop containing nucleotide triphosphate hydrolases"/>
    <property type="match status" value="2"/>
</dbReference>
<dbReference type="InterPro" id="IPR013134">
    <property type="entry name" value="Zn_hook_RAD50"/>
</dbReference>
<evidence type="ECO:0000256" key="11">
    <source>
        <dbReference type="ARBA" id="ARBA00022833"/>
    </source>
</evidence>
<evidence type="ECO:0000256" key="3">
    <source>
        <dbReference type="ARBA" id="ARBA00004286"/>
    </source>
</evidence>
<dbReference type="GO" id="GO:0062176">
    <property type="term" value="P:R-loop processing"/>
    <property type="evidence" value="ECO:0007669"/>
    <property type="project" value="EnsemblFungi"/>
</dbReference>
<evidence type="ECO:0000256" key="10">
    <source>
        <dbReference type="ARBA" id="ARBA00022801"/>
    </source>
</evidence>
<dbReference type="PANTHER" id="PTHR18867:SF12">
    <property type="entry name" value="DNA REPAIR PROTEIN RAD50"/>
    <property type="match status" value="1"/>
</dbReference>
<dbReference type="GO" id="GO:0003691">
    <property type="term" value="F:double-stranded telomeric DNA binding"/>
    <property type="evidence" value="ECO:0007669"/>
    <property type="project" value="EnsemblFungi"/>
</dbReference>
<keyword evidence="15" id="KW-0234">DNA repair</keyword>
<dbReference type="Proteomes" id="UP000190274">
    <property type="component" value="Chromosome H"/>
</dbReference>
<dbReference type="OrthoDB" id="18797at2759"/>
<evidence type="ECO:0000256" key="5">
    <source>
        <dbReference type="ARBA" id="ARBA00017893"/>
    </source>
</evidence>
<comment type="catalytic activity">
    <reaction evidence="18">
        <text>ATP + H2O = ADP + phosphate + H(+)</text>
        <dbReference type="Rhea" id="RHEA:13065"/>
        <dbReference type="ChEBI" id="CHEBI:15377"/>
        <dbReference type="ChEBI" id="CHEBI:15378"/>
        <dbReference type="ChEBI" id="CHEBI:30616"/>
        <dbReference type="ChEBI" id="CHEBI:43474"/>
        <dbReference type="ChEBI" id="CHEBI:456216"/>
    </reaction>
</comment>
<evidence type="ECO:0000259" key="22">
    <source>
        <dbReference type="PROSITE" id="PS51131"/>
    </source>
</evidence>
<comment type="cofactor">
    <cofactor evidence="1">
        <name>Zn(2+)</name>
        <dbReference type="ChEBI" id="CHEBI:29105"/>
    </cofactor>
</comment>
<feature type="coiled-coil region" evidence="20">
    <location>
        <begin position="994"/>
        <end position="1056"/>
    </location>
</feature>
<organism evidence="23 24">
    <name type="scientific">Lachancea dasiensis</name>
    <dbReference type="NCBI Taxonomy" id="1072105"/>
    <lineage>
        <taxon>Eukaryota</taxon>
        <taxon>Fungi</taxon>
        <taxon>Dikarya</taxon>
        <taxon>Ascomycota</taxon>
        <taxon>Saccharomycotina</taxon>
        <taxon>Saccharomycetes</taxon>
        <taxon>Saccharomycetales</taxon>
        <taxon>Saccharomycetaceae</taxon>
        <taxon>Lachancea</taxon>
    </lineage>
</organism>
<feature type="coiled-coil region" evidence="20">
    <location>
        <begin position="394"/>
        <end position="428"/>
    </location>
</feature>
<keyword evidence="7 19" id="KW-0479">Metal-binding</keyword>
<evidence type="ECO:0000256" key="8">
    <source>
        <dbReference type="ARBA" id="ARBA00022741"/>
    </source>
</evidence>
<keyword evidence="17" id="KW-0469">Meiosis</keyword>
<dbReference type="GO" id="GO:0006303">
    <property type="term" value="P:double-strand break repair via nonhomologous end joining"/>
    <property type="evidence" value="ECO:0007669"/>
    <property type="project" value="EnsemblFungi"/>
</dbReference>
<keyword evidence="16" id="KW-0539">Nucleus</keyword>
<evidence type="ECO:0000256" key="4">
    <source>
        <dbReference type="ARBA" id="ARBA00009439"/>
    </source>
</evidence>
<feature type="coiled-coil region" evidence="20">
    <location>
        <begin position="598"/>
        <end position="649"/>
    </location>
</feature>
<dbReference type="GO" id="GO:0005524">
    <property type="term" value="F:ATP binding"/>
    <property type="evidence" value="ECO:0007669"/>
    <property type="project" value="UniProtKB-KW"/>
</dbReference>
<dbReference type="Pfam" id="PF13476">
    <property type="entry name" value="AAA_23"/>
    <property type="match status" value="1"/>
</dbReference>
<dbReference type="GO" id="GO:0007004">
    <property type="term" value="P:telomere maintenance via telomerase"/>
    <property type="evidence" value="ECO:0007669"/>
    <property type="project" value="TreeGrafter"/>
</dbReference>
<evidence type="ECO:0000256" key="15">
    <source>
        <dbReference type="ARBA" id="ARBA00023204"/>
    </source>
</evidence>
<feature type="binding site" evidence="19">
    <location>
        <position position="673"/>
    </location>
    <ligand>
        <name>Zn(2+)</name>
        <dbReference type="ChEBI" id="CHEBI:29105"/>
    </ligand>
</feature>
<dbReference type="GO" id="GO:0030870">
    <property type="term" value="C:Mre11 complex"/>
    <property type="evidence" value="ECO:0007669"/>
    <property type="project" value="EnsemblFungi"/>
</dbReference>
<dbReference type="EMBL" id="LT598461">
    <property type="protein sequence ID" value="SCU96818.1"/>
    <property type="molecule type" value="Genomic_DNA"/>
</dbReference>
<dbReference type="GO" id="GO:0007129">
    <property type="term" value="P:homologous chromosome pairing at meiosis"/>
    <property type="evidence" value="ECO:0007669"/>
    <property type="project" value="EnsemblFungi"/>
</dbReference>
<keyword evidence="13" id="KW-0460">Magnesium</keyword>
<accession>A0A1G4K006</accession>
<evidence type="ECO:0000256" key="1">
    <source>
        <dbReference type="ARBA" id="ARBA00001947"/>
    </source>
</evidence>
<protein>
    <recommendedName>
        <fullName evidence="5">DNA repair protein RAD50</fullName>
    </recommendedName>
</protein>
<dbReference type="SUPFAM" id="SSF52540">
    <property type="entry name" value="P-loop containing nucleoside triphosphate hydrolases"/>
    <property type="match status" value="2"/>
</dbReference>
<keyword evidence="12" id="KW-0067">ATP-binding</keyword>
<feature type="region of interest" description="Disordered" evidence="21">
    <location>
        <begin position="737"/>
        <end position="759"/>
    </location>
</feature>
<evidence type="ECO:0000256" key="19">
    <source>
        <dbReference type="PROSITE-ProRule" id="PRU00471"/>
    </source>
</evidence>
<dbReference type="GO" id="GO:0000722">
    <property type="term" value="P:telomere maintenance via recombination"/>
    <property type="evidence" value="ECO:0007669"/>
    <property type="project" value="EnsemblFungi"/>
</dbReference>
<feature type="coiled-coil region" evidence="20">
    <location>
        <begin position="453"/>
        <end position="517"/>
    </location>
</feature>
<comment type="similarity">
    <text evidence="4">Belongs to the SMC family. RAD50 subfamily.</text>
</comment>
<reference evidence="23 24" key="1">
    <citation type="submission" date="2016-03" db="EMBL/GenBank/DDBJ databases">
        <authorList>
            <person name="Devillers H."/>
        </authorList>
    </citation>
    <scope>NUCLEOTIDE SEQUENCE [LARGE SCALE GENOMIC DNA]</scope>
    <source>
        <strain evidence="23">CBS 10888</strain>
    </source>
</reference>